<sequence>MTKRTPRYCRNHATPDQIAAHLHRCDAFFIPALSSRVDIRHYATKLTTHAERFEAWSGSELVGLVAAYLNAADFERGFITNVSVAPEYFGQGVAAELLEHCRQHARTLGFARLELEVARANLKALERYLRQGYRLQHQSDESTTLHLPLDEEIR</sequence>
<evidence type="ECO:0000256" key="1">
    <source>
        <dbReference type="ARBA" id="ARBA00022679"/>
    </source>
</evidence>
<dbReference type="PROSITE" id="PS51186">
    <property type="entry name" value="GNAT"/>
    <property type="match status" value="1"/>
</dbReference>
<accession>A0A323UTB2</accession>
<dbReference type="PANTHER" id="PTHR43877:SF2">
    <property type="entry name" value="AMINOALKYLPHOSPHONATE N-ACETYLTRANSFERASE-RELATED"/>
    <property type="match status" value="1"/>
</dbReference>
<evidence type="ECO:0000259" key="3">
    <source>
        <dbReference type="PROSITE" id="PS51186"/>
    </source>
</evidence>
<dbReference type="PANTHER" id="PTHR43877">
    <property type="entry name" value="AMINOALKYLPHOSPHONATE N-ACETYLTRANSFERASE-RELATED-RELATED"/>
    <property type="match status" value="1"/>
</dbReference>
<dbReference type="GO" id="GO:0016747">
    <property type="term" value="F:acyltransferase activity, transferring groups other than amino-acyl groups"/>
    <property type="evidence" value="ECO:0007669"/>
    <property type="project" value="InterPro"/>
</dbReference>
<dbReference type="SUPFAM" id="SSF55729">
    <property type="entry name" value="Acyl-CoA N-acyltransferases (Nat)"/>
    <property type="match status" value="1"/>
</dbReference>
<dbReference type="AlphaFoldDB" id="A0A323UTB2"/>
<name>A0A323UTB2_9RHOO</name>
<keyword evidence="1 4" id="KW-0808">Transferase</keyword>
<dbReference type="RefSeq" id="WP_110526137.1">
    <property type="nucleotide sequence ID" value="NZ_QKOE01000011.1"/>
</dbReference>
<keyword evidence="2" id="KW-0012">Acyltransferase</keyword>
<evidence type="ECO:0000256" key="2">
    <source>
        <dbReference type="ARBA" id="ARBA00023315"/>
    </source>
</evidence>
<dbReference type="Proteomes" id="UP000248259">
    <property type="component" value="Unassembled WGS sequence"/>
</dbReference>
<dbReference type="Gene3D" id="3.40.630.30">
    <property type="match status" value="1"/>
</dbReference>
<protein>
    <submittedName>
        <fullName evidence="4">GNAT family N-acetyltransferase</fullName>
    </submittedName>
</protein>
<gene>
    <name evidence="4" type="ORF">DNK49_14840</name>
</gene>
<feature type="domain" description="N-acetyltransferase" evidence="3">
    <location>
        <begin position="13"/>
        <end position="154"/>
    </location>
</feature>
<dbReference type="Pfam" id="PF00583">
    <property type="entry name" value="Acetyltransf_1"/>
    <property type="match status" value="1"/>
</dbReference>
<comment type="caution">
    <text evidence="4">The sequence shown here is derived from an EMBL/GenBank/DDBJ whole genome shotgun (WGS) entry which is preliminary data.</text>
</comment>
<evidence type="ECO:0000313" key="5">
    <source>
        <dbReference type="Proteomes" id="UP000248259"/>
    </source>
</evidence>
<dbReference type="InterPro" id="IPR000182">
    <property type="entry name" value="GNAT_dom"/>
</dbReference>
<dbReference type="InterPro" id="IPR050832">
    <property type="entry name" value="Bact_Acetyltransf"/>
</dbReference>
<evidence type="ECO:0000313" key="4">
    <source>
        <dbReference type="EMBL" id="PZA15744.1"/>
    </source>
</evidence>
<dbReference type="EMBL" id="QKOE01000011">
    <property type="protein sequence ID" value="PZA15744.1"/>
    <property type="molecule type" value="Genomic_DNA"/>
</dbReference>
<organism evidence="4 5">
    <name type="scientific">Parazoarcus communis SWub3 = DSM 12120</name>
    <dbReference type="NCBI Taxonomy" id="1121029"/>
    <lineage>
        <taxon>Bacteria</taxon>
        <taxon>Pseudomonadati</taxon>
        <taxon>Pseudomonadota</taxon>
        <taxon>Betaproteobacteria</taxon>
        <taxon>Rhodocyclales</taxon>
        <taxon>Zoogloeaceae</taxon>
        <taxon>Parazoarcus</taxon>
    </lineage>
</organism>
<dbReference type="CDD" id="cd04301">
    <property type="entry name" value="NAT_SF"/>
    <property type="match status" value="1"/>
</dbReference>
<dbReference type="OrthoDB" id="8708169at2"/>
<dbReference type="InterPro" id="IPR016181">
    <property type="entry name" value="Acyl_CoA_acyltransferase"/>
</dbReference>
<reference evidence="4 5" key="1">
    <citation type="submission" date="2018-06" db="EMBL/GenBank/DDBJ databases">
        <title>Azoarcus communis strain SWub3 genome.</title>
        <authorList>
            <person name="Zorraquino Salvo V."/>
            <person name="Toubiana D."/>
            <person name="Blumwald E."/>
        </authorList>
    </citation>
    <scope>NUCLEOTIDE SEQUENCE [LARGE SCALE GENOMIC DNA]</scope>
    <source>
        <strain evidence="4 5">SWub3</strain>
    </source>
</reference>
<proteinExistence type="predicted"/>
<keyword evidence="5" id="KW-1185">Reference proteome</keyword>